<dbReference type="PANTHER" id="PTHR11106:SF27">
    <property type="entry name" value="MACRO DOMAIN-CONTAINING PROTEIN"/>
    <property type="match status" value="1"/>
</dbReference>
<dbReference type="InterPro" id="IPR043472">
    <property type="entry name" value="Macro_dom-like"/>
</dbReference>
<feature type="binding site" evidence="1">
    <location>
        <position position="450"/>
    </location>
    <ligand>
        <name>Mg(2+)</name>
        <dbReference type="ChEBI" id="CHEBI:18420"/>
        <label>1</label>
    </ligand>
</feature>
<protein>
    <submittedName>
        <fullName evidence="3">ADP-ribosylglycohydrolase</fullName>
    </submittedName>
</protein>
<dbReference type="SMART" id="SM00506">
    <property type="entry name" value="A1pp"/>
    <property type="match status" value="1"/>
</dbReference>
<dbReference type="Gene3D" id="1.10.4080.10">
    <property type="entry name" value="ADP-ribosylation/Crystallin J1"/>
    <property type="match status" value="1"/>
</dbReference>
<feature type="binding site" evidence="1">
    <location>
        <position position="239"/>
    </location>
    <ligand>
        <name>Mg(2+)</name>
        <dbReference type="ChEBI" id="CHEBI:18420"/>
        <label>1</label>
    </ligand>
</feature>
<dbReference type="GO" id="GO:0061463">
    <property type="term" value="F:O-acetyl-ADP-ribose deacetylase activity"/>
    <property type="evidence" value="ECO:0007669"/>
    <property type="project" value="TreeGrafter"/>
</dbReference>
<keyword evidence="4" id="KW-1185">Reference proteome</keyword>
<dbReference type="CDD" id="cd02908">
    <property type="entry name" value="Macro_OAADPr_deacetylase"/>
    <property type="match status" value="1"/>
</dbReference>
<dbReference type="EMBL" id="FOMX01000019">
    <property type="protein sequence ID" value="SFE77542.1"/>
    <property type="molecule type" value="Genomic_DNA"/>
</dbReference>
<keyword evidence="1" id="KW-0479">Metal-binding</keyword>
<dbReference type="GO" id="GO:0046872">
    <property type="term" value="F:metal ion binding"/>
    <property type="evidence" value="ECO:0007669"/>
    <property type="project" value="UniProtKB-KW"/>
</dbReference>
<keyword evidence="3" id="KW-0378">Hydrolase</keyword>
<feature type="binding site" evidence="1">
    <location>
        <position position="240"/>
    </location>
    <ligand>
        <name>Mg(2+)</name>
        <dbReference type="ChEBI" id="CHEBI:18420"/>
        <label>1</label>
    </ligand>
</feature>
<dbReference type="SUPFAM" id="SSF101478">
    <property type="entry name" value="ADP-ribosylglycohydrolase"/>
    <property type="match status" value="1"/>
</dbReference>
<sequence length="500" mass="53024">MAIWAYNSGMSERRIELVRGDITRLAVDAIVNAANTSLLGGGGVDGAIHRAAGPELVEECRTLRGCPTGQAKITRGYRLPAKHVIHTVGPKWNGGHRGEEALLASCYRSSLELARAHGVRTIAFPAISCGIYGYPIQDACAVAVRTISAFLAEDAAIERVLLVCFDEAVHDAYAAILADPGTSASVDAHARLLGCLLGAVVGDALGVPVEFRSREQLSADPVTGVRGHGTYDQPPGTWSDDSSLLLATADSLIHNGYDPPDMMARFLTWLKGQAYTPHGEVFDVGIATRSAIARYAHGAPPEEWGGRSERDNGNGSLMRIAPLALFTRALAPAEIVRCSMEVSGLTHAHPRSQLCCAYFSLLLARVVQGAPLQQAMAQASHQLAPFVPAAEGEVLKEILDGSIVAAPASAIRGSGYVVHCLEASLWCAANHPSYEQAVLAAINLGEDTDTTASVTGALTGAMYGQAAIPEAWLRALASREYVETICSRLVERIEEESRRG</sequence>
<feature type="binding site" evidence="1">
    <location>
        <position position="449"/>
    </location>
    <ligand>
        <name>Mg(2+)</name>
        <dbReference type="ChEBI" id="CHEBI:18420"/>
        <label>1</label>
    </ligand>
</feature>
<dbReference type="InterPro" id="IPR002589">
    <property type="entry name" value="Macro_dom"/>
</dbReference>
<feature type="binding site" evidence="1">
    <location>
        <position position="241"/>
    </location>
    <ligand>
        <name>Mg(2+)</name>
        <dbReference type="ChEBI" id="CHEBI:18420"/>
        <label>1</label>
    </ligand>
</feature>
<dbReference type="STRING" id="54.SAMN02745121_05491"/>
<proteinExistence type="predicted"/>
<dbReference type="NCBIfam" id="NF001664">
    <property type="entry name" value="PRK00431.1-6"/>
    <property type="match status" value="1"/>
</dbReference>
<evidence type="ECO:0000259" key="2">
    <source>
        <dbReference type="PROSITE" id="PS51154"/>
    </source>
</evidence>
<comment type="cofactor">
    <cofactor evidence="1">
        <name>Mg(2+)</name>
        <dbReference type="ChEBI" id="CHEBI:18420"/>
    </cofactor>
    <text evidence="1">Binds 2 magnesium ions per subunit.</text>
</comment>
<feature type="domain" description="Macro" evidence="2">
    <location>
        <begin position="2"/>
        <end position="181"/>
    </location>
</feature>
<name>A0A1I2DAH4_9BACT</name>
<evidence type="ECO:0000256" key="1">
    <source>
        <dbReference type="PIRSR" id="PIRSR605502-1"/>
    </source>
</evidence>
<dbReference type="PROSITE" id="PS51154">
    <property type="entry name" value="MACRO"/>
    <property type="match status" value="1"/>
</dbReference>
<dbReference type="SUPFAM" id="SSF52949">
    <property type="entry name" value="Macro domain-like"/>
    <property type="match status" value="1"/>
</dbReference>
<dbReference type="AlphaFoldDB" id="A0A1I2DAH4"/>
<dbReference type="Pfam" id="PF01661">
    <property type="entry name" value="Macro"/>
    <property type="match status" value="1"/>
</dbReference>
<feature type="binding site" evidence="1">
    <location>
        <position position="447"/>
    </location>
    <ligand>
        <name>Mg(2+)</name>
        <dbReference type="ChEBI" id="CHEBI:18420"/>
        <label>1</label>
    </ligand>
</feature>
<dbReference type="Gene3D" id="3.40.220.10">
    <property type="entry name" value="Leucine Aminopeptidase, subunit E, domain 1"/>
    <property type="match status" value="1"/>
</dbReference>
<dbReference type="InterPro" id="IPR036705">
    <property type="entry name" value="Ribosyl_crysJ1_sf"/>
</dbReference>
<dbReference type="RefSeq" id="WP_096328728.1">
    <property type="nucleotide sequence ID" value="NZ_FOMX01000019.1"/>
</dbReference>
<gene>
    <name evidence="3" type="ORF">SAMN02745121_05491</name>
</gene>
<dbReference type="Pfam" id="PF03747">
    <property type="entry name" value="ADP_ribosyl_GH"/>
    <property type="match status" value="1"/>
</dbReference>
<evidence type="ECO:0000313" key="3">
    <source>
        <dbReference type="EMBL" id="SFE77542.1"/>
    </source>
</evidence>
<dbReference type="OrthoDB" id="6194521at2"/>
<dbReference type="Proteomes" id="UP000199400">
    <property type="component" value="Unassembled WGS sequence"/>
</dbReference>
<accession>A0A1I2DAH4</accession>
<dbReference type="InterPro" id="IPR005502">
    <property type="entry name" value="Ribosyl_crysJ1"/>
</dbReference>
<organism evidence="3 4">
    <name type="scientific">Nannocystis exedens</name>
    <dbReference type="NCBI Taxonomy" id="54"/>
    <lineage>
        <taxon>Bacteria</taxon>
        <taxon>Pseudomonadati</taxon>
        <taxon>Myxococcota</taxon>
        <taxon>Polyangia</taxon>
        <taxon>Nannocystales</taxon>
        <taxon>Nannocystaceae</taxon>
        <taxon>Nannocystis</taxon>
    </lineage>
</organism>
<keyword evidence="1" id="KW-0460">Magnesium</keyword>
<evidence type="ECO:0000313" key="4">
    <source>
        <dbReference type="Proteomes" id="UP000199400"/>
    </source>
</evidence>
<reference evidence="4" key="1">
    <citation type="submission" date="2016-10" db="EMBL/GenBank/DDBJ databases">
        <authorList>
            <person name="Varghese N."/>
            <person name="Submissions S."/>
        </authorList>
    </citation>
    <scope>NUCLEOTIDE SEQUENCE [LARGE SCALE GENOMIC DNA]</scope>
    <source>
        <strain evidence="4">ATCC 25963</strain>
    </source>
</reference>
<dbReference type="PANTHER" id="PTHR11106">
    <property type="entry name" value="GANGLIOSIDE INDUCED DIFFERENTIATION ASSOCIATED PROTEIN 2-RELATED"/>
    <property type="match status" value="1"/>
</dbReference>